<evidence type="ECO:0000313" key="2">
    <source>
        <dbReference type="EMBL" id="SDF09859.1"/>
    </source>
</evidence>
<dbReference type="PANTHER" id="PTHR43451">
    <property type="entry name" value="ACETYLTRANSFERASE (GNAT) FAMILY PROTEIN"/>
    <property type="match status" value="1"/>
</dbReference>
<dbReference type="PANTHER" id="PTHR43451:SF1">
    <property type="entry name" value="ACETYLTRANSFERASE"/>
    <property type="match status" value="1"/>
</dbReference>
<dbReference type="CDD" id="cd04301">
    <property type="entry name" value="NAT_SF"/>
    <property type="match status" value="1"/>
</dbReference>
<dbReference type="InterPro" id="IPR052564">
    <property type="entry name" value="N-acetyltrans/Recomb-assoc"/>
</dbReference>
<name>A0A1G7IC02_9RHOB</name>
<gene>
    <name evidence="2" type="ORF">SAMN04488105_112130</name>
</gene>
<keyword evidence="3" id="KW-1185">Reference proteome</keyword>
<dbReference type="RefSeq" id="WP_089961871.1">
    <property type="nucleotide sequence ID" value="NZ_FNAV01000012.1"/>
</dbReference>
<organism evidence="2 3">
    <name type="scientific">Salipiger thiooxidans</name>
    <dbReference type="NCBI Taxonomy" id="282683"/>
    <lineage>
        <taxon>Bacteria</taxon>
        <taxon>Pseudomonadati</taxon>
        <taxon>Pseudomonadota</taxon>
        <taxon>Alphaproteobacteria</taxon>
        <taxon>Rhodobacterales</taxon>
        <taxon>Roseobacteraceae</taxon>
        <taxon>Salipiger</taxon>
    </lineage>
</organism>
<dbReference type="GO" id="GO:0016747">
    <property type="term" value="F:acyltransferase activity, transferring groups other than amino-acyl groups"/>
    <property type="evidence" value="ECO:0007669"/>
    <property type="project" value="InterPro"/>
</dbReference>
<evidence type="ECO:0000313" key="3">
    <source>
        <dbReference type="Proteomes" id="UP000198994"/>
    </source>
</evidence>
<proteinExistence type="predicted"/>
<accession>A0A1G7IC02</accession>
<dbReference type="Gene3D" id="3.40.630.30">
    <property type="match status" value="1"/>
</dbReference>
<protein>
    <submittedName>
        <fullName evidence="2">Acetyltransferase, GNAT family</fullName>
    </submittedName>
</protein>
<dbReference type="PROSITE" id="PS51186">
    <property type="entry name" value="GNAT"/>
    <property type="match status" value="1"/>
</dbReference>
<keyword evidence="2" id="KW-0808">Transferase</keyword>
<dbReference type="EMBL" id="FNAV01000012">
    <property type="protein sequence ID" value="SDF09859.1"/>
    <property type="molecule type" value="Genomic_DNA"/>
</dbReference>
<evidence type="ECO:0000259" key="1">
    <source>
        <dbReference type="PROSITE" id="PS51186"/>
    </source>
</evidence>
<dbReference type="AlphaFoldDB" id="A0A1G7IC02"/>
<sequence length="160" mass="17374">MTTTKTTIDLRPLLAKDAEVAAEIFVDAVMNGTTNHCSEEERRAWAGPRPDPERWRDRIGGSVGLMAERNGVPVGLMTLVAPDHIDLAFVRPSAAGSGVGTALLESLTMIARASGATKLTADVSKAARPFFERNGFELVREQSVVRRGVALRNYVMRKPL</sequence>
<feature type="domain" description="N-acetyltransferase" evidence="1">
    <location>
        <begin position="8"/>
        <end position="160"/>
    </location>
</feature>
<reference evidence="3" key="1">
    <citation type="submission" date="2016-10" db="EMBL/GenBank/DDBJ databases">
        <authorList>
            <person name="Varghese N."/>
            <person name="Submissions S."/>
        </authorList>
    </citation>
    <scope>NUCLEOTIDE SEQUENCE [LARGE SCALE GENOMIC DNA]</scope>
    <source>
        <strain evidence="3">DSM 10146</strain>
    </source>
</reference>
<dbReference type="OrthoDB" id="9789081at2"/>
<dbReference type="InterPro" id="IPR000182">
    <property type="entry name" value="GNAT_dom"/>
</dbReference>
<dbReference type="Pfam" id="PF13673">
    <property type="entry name" value="Acetyltransf_10"/>
    <property type="match status" value="1"/>
</dbReference>
<dbReference type="Proteomes" id="UP000198994">
    <property type="component" value="Unassembled WGS sequence"/>
</dbReference>
<dbReference type="InterPro" id="IPR016181">
    <property type="entry name" value="Acyl_CoA_acyltransferase"/>
</dbReference>
<dbReference type="STRING" id="282683.SAMN04488105_112130"/>
<dbReference type="SUPFAM" id="SSF55729">
    <property type="entry name" value="Acyl-CoA N-acyltransferases (Nat)"/>
    <property type="match status" value="1"/>
</dbReference>